<dbReference type="SUPFAM" id="SSF49785">
    <property type="entry name" value="Galactose-binding domain-like"/>
    <property type="match status" value="1"/>
</dbReference>
<keyword evidence="2" id="KW-1185">Reference proteome</keyword>
<sequence>MAIVGERLTTPESGWKRYGSRYSSFKYNGFSMYADSNKYEGQSMVSPSVGGTISYLFYGTKLRHIHSVGNGAGVIEISIDGVKETIDLYSSSAINTVLVYEKTNLELRTHEVVVTHKTKGSWGSDIHFEAIDIDSTGYLLHPDEVTNIHDLVVGKRIRCHYQASSGQVGIFSGLGRETSDFIPKSSSLTPDGDFYFIMTENWNGKKYLIPDRNIQSGISWDTLNNIGVSSGSGLPINYLIYQSVVPMMTSNSTPSPYVVSSNGNSGSAYEPYKAFDKKFINSSTDRWVSNTTSPTTDKILTIDLGNGNEKKVIGYTIISLTSGASATQAPKTWYLEGSNNNNNWIQVDYRNNEVGWLTNEKRFYNCQNVDFYRYYRLRVVNTNGESYVSIAELELIDNAIEYNLSVRLPTGGVSATDRDNEWDKYIVNSTLNGTITAGDNNVWNWSGLSSWTSTTFTSQAANRVVRGSSSVDTYSHISSSTSSVTYGFRPVLIVEPLIFPPTFEGGIDKTSIHSDDVTLAGTISDPDNNSVQYRILINGVNEYPSEGYTDFMPSPLAINYTISNSKFILGSNQISLEMVNSKGSEASWITTVTLDSQNPTITAFMTGMQLNATIEDPENDTVQFKVVLNDVQIYPNVGYTSLVPTPVNYQRIFHSNEINLGSNNTVQIIVLDKYGAQSEVTLNFIGEYTGLLFFDTGGNYYSTDIGEVLKYLDFGTLVAGQSSLDIKVNLKNTYPYNIQNIRLWSEHSIEGLAVELSKTNNPFIANSSLIYGQVMSYNDSLEFYVRLKVDTSAQVGGTFDIRVSADPV</sequence>
<dbReference type="OrthoDB" id="5291305at2"/>
<evidence type="ECO:0008006" key="3">
    <source>
        <dbReference type="Google" id="ProtNLM"/>
    </source>
</evidence>
<reference evidence="2" key="1">
    <citation type="submission" date="2015-12" db="EMBL/GenBank/DDBJ databases">
        <title>Complete genome sequences of two moderately thermophilic Paenibacillus species.</title>
        <authorList>
            <person name="Butler R.III."/>
            <person name="Wang J."/>
            <person name="Stark B.C."/>
            <person name="Pombert J.-F."/>
        </authorList>
    </citation>
    <scope>NUCLEOTIDE SEQUENCE [LARGE SCALE GENOMIC DNA]</scope>
    <source>
        <strain evidence="2">32O-Y</strain>
    </source>
</reference>
<proteinExistence type="predicted"/>
<organism evidence="1 2">
    <name type="scientific">Paenibacillus naphthalenovorans</name>
    <dbReference type="NCBI Taxonomy" id="162209"/>
    <lineage>
        <taxon>Bacteria</taxon>
        <taxon>Bacillati</taxon>
        <taxon>Bacillota</taxon>
        <taxon>Bacilli</taxon>
        <taxon>Bacillales</taxon>
        <taxon>Paenibacillaceae</taxon>
        <taxon>Paenibacillus</taxon>
    </lineage>
</organism>
<dbReference type="Proteomes" id="UP000061660">
    <property type="component" value="Chromosome"/>
</dbReference>
<evidence type="ECO:0000313" key="1">
    <source>
        <dbReference type="EMBL" id="ALS22328.1"/>
    </source>
</evidence>
<dbReference type="InterPro" id="IPR008979">
    <property type="entry name" value="Galactose-bd-like_sf"/>
</dbReference>
<accession>A0A0U2U812</accession>
<dbReference type="Gene3D" id="2.60.120.260">
    <property type="entry name" value="Galactose-binding domain-like"/>
    <property type="match status" value="2"/>
</dbReference>
<gene>
    <name evidence="1" type="ORF">IJ22_19540</name>
</gene>
<dbReference type="RefSeq" id="WP_062408630.1">
    <property type="nucleotide sequence ID" value="NZ_CP013652.1"/>
</dbReference>
<protein>
    <recommendedName>
        <fullName evidence="3">F5/8 type C domain-containing protein</fullName>
    </recommendedName>
</protein>
<dbReference type="STRING" id="162209.IJ22_19540"/>
<evidence type="ECO:0000313" key="2">
    <source>
        <dbReference type="Proteomes" id="UP000061660"/>
    </source>
</evidence>
<dbReference type="AlphaFoldDB" id="A0A0U2U812"/>
<dbReference type="KEGG" id="pnp:IJ22_19540"/>
<dbReference type="EMBL" id="CP013652">
    <property type="protein sequence ID" value="ALS22328.1"/>
    <property type="molecule type" value="Genomic_DNA"/>
</dbReference>
<reference evidence="1 2" key="2">
    <citation type="journal article" date="2016" name="Genome Announc.">
        <title>Complete Genome Sequences of Two Interactive Moderate Thermophiles, Paenibacillus napthalenovorans 32O-Y and Paenibacillus sp. 32O-W.</title>
        <authorList>
            <person name="Butler R.R.III."/>
            <person name="Wang J."/>
            <person name="Stark B.C."/>
            <person name="Pombert J.F."/>
        </authorList>
    </citation>
    <scope>NUCLEOTIDE SEQUENCE [LARGE SCALE GENOMIC DNA]</scope>
    <source>
        <strain evidence="1 2">32O-Y</strain>
    </source>
</reference>
<dbReference type="PATRIC" id="fig|162209.4.peg.2069"/>
<name>A0A0U2U812_9BACL</name>